<evidence type="ECO:0000256" key="4">
    <source>
        <dbReference type="ARBA" id="ARBA00022989"/>
    </source>
</evidence>
<dbReference type="RefSeq" id="XP_008088729.1">
    <property type="nucleotide sequence ID" value="XM_008090538.1"/>
</dbReference>
<name>S3CXS7_GLAL2</name>
<keyword evidence="5 8" id="KW-0472">Membrane</keyword>
<evidence type="ECO:0000256" key="8">
    <source>
        <dbReference type="SAM" id="Phobius"/>
    </source>
</evidence>
<keyword evidence="4 8" id="KW-1133">Transmembrane helix</keyword>
<evidence type="ECO:0000256" key="1">
    <source>
        <dbReference type="ARBA" id="ARBA00004141"/>
    </source>
</evidence>
<feature type="transmembrane region" description="Helical" evidence="8">
    <location>
        <begin position="293"/>
        <end position="314"/>
    </location>
</feature>
<evidence type="ECO:0000256" key="2">
    <source>
        <dbReference type="ARBA" id="ARBA00022448"/>
    </source>
</evidence>
<feature type="transmembrane region" description="Helical" evidence="8">
    <location>
        <begin position="326"/>
        <end position="348"/>
    </location>
</feature>
<keyword evidence="2" id="KW-0813">Transport</keyword>
<feature type="transmembrane region" description="Helical" evidence="8">
    <location>
        <begin position="222"/>
        <end position="242"/>
    </location>
</feature>
<dbReference type="InterPro" id="IPR036259">
    <property type="entry name" value="MFS_trans_sf"/>
</dbReference>
<feature type="transmembrane region" description="Helical" evidence="8">
    <location>
        <begin position="386"/>
        <end position="405"/>
    </location>
</feature>
<evidence type="ECO:0000313" key="10">
    <source>
        <dbReference type="Proteomes" id="UP000016922"/>
    </source>
</evidence>
<keyword evidence="10" id="KW-1185">Reference proteome</keyword>
<feature type="region of interest" description="Disordered" evidence="7">
    <location>
        <begin position="500"/>
        <end position="521"/>
    </location>
</feature>
<gene>
    <name evidence="9" type="ORF">GLAREA_08494</name>
</gene>
<dbReference type="GO" id="GO:0022857">
    <property type="term" value="F:transmembrane transporter activity"/>
    <property type="evidence" value="ECO:0007669"/>
    <property type="project" value="InterPro"/>
</dbReference>
<dbReference type="OrthoDB" id="4454541at2759"/>
<feature type="transmembrane region" description="Helical" evidence="8">
    <location>
        <begin position="191"/>
        <end position="210"/>
    </location>
</feature>
<protein>
    <submittedName>
        <fullName evidence="9">MFS general substrate transporter</fullName>
    </submittedName>
</protein>
<dbReference type="Pfam" id="PF07690">
    <property type="entry name" value="MFS_1"/>
    <property type="match status" value="1"/>
</dbReference>
<feature type="transmembrane region" description="Helical" evidence="8">
    <location>
        <begin position="439"/>
        <end position="460"/>
    </location>
</feature>
<dbReference type="Proteomes" id="UP000016922">
    <property type="component" value="Unassembled WGS sequence"/>
</dbReference>
<sequence>MATPSHQTATMENKDVISAHVENTPIEMVAREDPVDILAHDSNIYFTVEEEKRVLRKIDTRVLPLMLGAYFLQQLDKSALSYTSVFNIQKDAGLHGRQYSWLGSILYIAQLVMQPLGAVLLVKLPTGKVISVAIFLWGVTMCGMAGCTNFRELLATRFLLGSFESLIGPSLVAVTQMWWRRSEQTNRTSAWNAMNGITFVFGSLSTYGLGHIKTDKLHSYQIIFLYCGCITLVFSVFSIIFFPDSPMEAKFWRENERDIAIERLRANQTGIVSRKWRWEHVIEAVLDPKTWCWFFLVMAISIPSGGIGTFGPLIVQSFGFDQFRTILFNIPFGVVNIIAILCGGWLATRIKSKGLVIAILALPCIAGASILLALPRGPGSKGPLLVAYYLTSFLAGITPLIYSWHVQNTAGDTKRKVVTGILGPLLYSAEDKPYYRKGLISNLCMFVFVEVLVGLIILYLKFLNGRHASMRSAVGKSAEVQDESMMRKIDLQALGKGVGESARAGMGQNGTQGGRREEDNAFRDMTDLKNEDFIYVY</sequence>
<proteinExistence type="inferred from homology"/>
<dbReference type="HOGENOM" id="CLU_001265_0_5_1"/>
<feature type="transmembrane region" description="Helical" evidence="8">
    <location>
        <begin position="158"/>
        <end position="179"/>
    </location>
</feature>
<feature type="transmembrane region" description="Helical" evidence="8">
    <location>
        <begin position="99"/>
        <end position="122"/>
    </location>
</feature>
<feature type="transmembrane region" description="Helical" evidence="8">
    <location>
        <begin position="128"/>
        <end position="146"/>
    </location>
</feature>
<comment type="subcellular location">
    <subcellularLocation>
        <location evidence="1">Membrane</location>
        <topology evidence="1">Multi-pass membrane protein</topology>
    </subcellularLocation>
</comment>
<dbReference type="GO" id="GO:0016020">
    <property type="term" value="C:membrane"/>
    <property type="evidence" value="ECO:0007669"/>
    <property type="project" value="UniProtKB-SubCell"/>
</dbReference>
<organism evidence="9 10">
    <name type="scientific">Glarea lozoyensis (strain ATCC 20868 / MF5171)</name>
    <dbReference type="NCBI Taxonomy" id="1116229"/>
    <lineage>
        <taxon>Eukaryota</taxon>
        <taxon>Fungi</taxon>
        <taxon>Dikarya</taxon>
        <taxon>Ascomycota</taxon>
        <taxon>Pezizomycotina</taxon>
        <taxon>Leotiomycetes</taxon>
        <taxon>Helotiales</taxon>
        <taxon>Helotiaceae</taxon>
        <taxon>Glarea</taxon>
    </lineage>
</organism>
<dbReference type="InterPro" id="IPR011701">
    <property type="entry name" value="MFS"/>
</dbReference>
<evidence type="ECO:0000256" key="6">
    <source>
        <dbReference type="ARBA" id="ARBA00037968"/>
    </source>
</evidence>
<comment type="similarity">
    <text evidence="6">Belongs to the major facilitator superfamily. Allantoate permease family.</text>
</comment>
<feature type="transmembrane region" description="Helical" evidence="8">
    <location>
        <begin position="354"/>
        <end position="374"/>
    </location>
</feature>
<dbReference type="GeneID" id="19467542"/>
<accession>S3CXS7</accession>
<evidence type="ECO:0000313" key="9">
    <source>
        <dbReference type="EMBL" id="EPE24641.1"/>
    </source>
</evidence>
<dbReference type="FunFam" id="1.20.1250.20:FF:000064">
    <property type="entry name" value="MFS allantoate transporter"/>
    <property type="match status" value="1"/>
</dbReference>
<reference evidence="9 10" key="1">
    <citation type="journal article" date="2013" name="BMC Genomics">
        <title>Genomics-driven discovery of the pneumocandin biosynthetic gene cluster in the fungus Glarea lozoyensis.</title>
        <authorList>
            <person name="Chen L."/>
            <person name="Yue Q."/>
            <person name="Zhang X."/>
            <person name="Xiang M."/>
            <person name="Wang C."/>
            <person name="Li S."/>
            <person name="Che Y."/>
            <person name="Ortiz-Lopez F.J."/>
            <person name="Bills G.F."/>
            <person name="Liu X."/>
            <person name="An Z."/>
        </authorList>
    </citation>
    <scope>NUCLEOTIDE SEQUENCE [LARGE SCALE GENOMIC DNA]</scope>
    <source>
        <strain evidence="10">ATCC 20868 / MF5171</strain>
    </source>
</reference>
<evidence type="ECO:0000256" key="7">
    <source>
        <dbReference type="SAM" id="MobiDB-lite"/>
    </source>
</evidence>
<dbReference type="Gene3D" id="1.20.1250.20">
    <property type="entry name" value="MFS general substrate transporter like domains"/>
    <property type="match status" value="2"/>
</dbReference>
<evidence type="ECO:0000256" key="5">
    <source>
        <dbReference type="ARBA" id="ARBA00023136"/>
    </source>
</evidence>
<dbReference type="KEGG" id="glz:GLAREA_08494"/>
<dbReference type="SUPFAM" id="SSF103473">
    <property type="entry name" value="MFS general substrate transporter"/>
    <property type="match status" value="1"/>
</dbReference>
<dbReference type="eggNOG" id="KOG2533">
    <property type="taxonomic scope" value="Eukaryota"/>
</dbReference>
<evidence type="ECO:0000256" key="3">
    <source>
        <dbReference type="ARBA" id="ARBA00022692"/>
    </source>
</evidence>
<keyword evidence="3 8" id="KW-0812">Transmembrane</keyword>
<dbReference type="PANTHER" id="PTHR43791">
    <property type="entry name" value="PERMEASE-RELATED"/>
    <property type="match status" value="1"/>
</dbReference>
<dbReference type="PANTHER" id="PTHR43791:SF59">
    <property type="entry name" value="TRANSPORTER, PUTATIVE (AFU_ORTHOLOGUE AFUA_1G06550)-RELATED"/>
    <property type="match status" value="1"/>
</dbReference>
<dbReference type="OMA" id="AWEAQNT"/>
<dbReference type="EMBL" id="KE145373">
    <property type="protein sequence ID" value="EPE24641.1"/>
    <property type="molecule type" value="Genomic_DNA"/>
</dbReference>
<dbReference type="AlphaFoldDB" id="S3CXS7"/>